<dbReference type="PANTHER" id="PTHR47373">
    <property type="entry name" value="CYSTEINE PROTEINASE INHIBITOR 2"/>
    <property type="match status" value="1"/>
</dbReference>
<accession>A0ABD2YGM8</accession>
<name>A0ABD2YGM8_9GENT</name>
<keyword evidence="3" id="KW-0732">Signal</keyword>
<organism evidence="5 6">
    <name type="scientific">Cinchona calisaya</name>
    <dbReference type="NCBI Taxonomy" id="153742"/>
    <lineage>
        <taxon>Eukaryota</taxon>
        <taxon>Viridiplantae</taxon>
        <taxon>Streptophyta</taxon>
        <taxon>Embryophyta</taxon>
        <taxon>Tracheophyta</taxon>
        <taxon>Spermatophyta</taxon>
        <taxon>Magnoliopsida</taxon>
        <taxon>eudicotyledons</taxon>
        <taxon>Gunneridae</taxon>
        <taxon>Pentapetalae</taxon>
        <taxon>asterids</taxon>
        <taxon>lamiids</taxon>
        <taxon>Gentianales</taxon>
        <taxon>Rubiaceae</taxon>
        <taxon>Cinchonoideae</taxon>
        <taxon>Cinchoneae</taxon>
        <taxon>Cinchona</taxon>
    </lineage>
</organism>
<dbReference type="SMART" id="SM00043">
    <property type="entry name" value="CY"/>
    <property type="match status" value="1"/>
</dbReference>
<proteinExistence type="predicted"/>
<dbReference type="SUPFAM" id="SSF54403">
    <property type="entry name" value="Cystatin/monellin"/>
    <property type="match status" value="1"/>
</dbReference>
<evidence type="ECO:0000259" key="4">
    <source>
        <dbReference type="SMART" id="SM00043"/>
    </source>
</evidence>
<keyword evidence="2" id="KW-0789">Thiol protease inhibitor</keyword>
<dbReference type="CDD" id="cd00042">
    <property type="entry name" value="CY"/>
    <property type="match status" value="1"/>
</dbReference>
<dbReference type="InterPro" id="IPR000010">
    <property type="entry name" value="Cystatin_dom"/>
</dbReference>
<dbReference type="PANTHER" id="PTHR47373:SF1">
    <property type="entry name" value="CYSTEINE PROTEINASE INHIBITOR 2"/>
    <property type="match status" value="1"/>
</dbReference>
<dbReference type="InterPro" id="IPR018073">
    <property type="entry name" value="Prot_inh_cystat_CS"/>
</dbReference>
<feature type="signal peptide" evidence="3">
    <location>
        <begin position="1"/>
        <end position="29"/>
    </location>
</feature>
<reference evidence="5 6" key="1">
    <citation type="submission" date="2024-11" db="EMBL/GenBank/DDBJ databases">
        <title>A near-complete genome assembly of Cinchona calisaya.</title>
        <authorList>
            <person name="Lian D.C."/>
            <person name="Zhao X.W."/>
            <person name="Wei L."/>
        </authorList>
    </citation>
    <scope>NUCLEOTIDE SEQUENCE [LARGE SCALE GENOMIC DNA]</scope>
    <source>
        <tissue evidence="5">Nenye</tissue>
    </source>
</reference>
<evidence type="ECO:0000313" key="5">
    <source>
        <dbReference type="EMBL" id="KAL3506540.1"/>
    </source>
</evidence>
<evidence type="ECO:0000256" key="1">
    <source>
        <dbReference type="ARBA" id="ARBA00022690"/>
    </source>
</evidence>
<dbReference type="Proteomes" id="UP001630127">
    <property type="component" value="Unassembled WGS sequence"/>
</dbReference>
<gene>
    <name evidence="5" type="ORF">ACH5RR_031922</name>
</gene>
<dbReference type="Gene3D" id="3.10.450.10">
    <property type="match status" value="1"/>
</dbReference>
<keyword evidence="1" id="KW-0646">Protease inhibitor</keyword>
<keyword evidence="6" id="KW-1185">Reference proteome</keyword>
<evidence type="ECO:0000313" key="6">
    <source>
        <dbReference type="Proteomes" id="UP001630127"/>
    </source>
</evidence>
<dbReference type="GO" id="GO:0004869">
    <property type="term" value="F:cysteine-type endopeptidase inhibitor activity"/>
    <property type="evidence" value="ECO:0007669"/>
    <property type="project" value="UniProtKB-KW"/>
</dbReference>
<protein>
    <recommendedName>
        <fullName evidence="4">Cystatin domain-containing protein</fullName>
    </recommendedName>
</protein>
<feature type="domain" description="Cystatin" evidence="4">
    <location>
        <begin position="32"/>
        <end position="137"/>
    </location>
</feature>
<dbReference type="InterPro" id="IPR046350">
    <property type="entry name" value="Cystatin_sf"/>
</dbReference>
<dbReference type="EMBL" id="JBJUIK010000013">
    <property type="protein sequence ID" value="KAL3506540.1"/>
    <property type="molecule type" value="Genomic_DNA"/>
</dbReference>
<dbReference type="Pfam" id="PF16845">
    <property type="entry name" value="SQAPI"/>
    <property type="match status" value="1"/>
</dbReference>
<feature type="chain" id="PRO_5044874034" description="Cystatin domain-containing protein" evidence="3">
    <location>
        <begin position="30"/>
        <end position="141"/>
    </location>
</feature>
<evidence type="ECO:0000256" key="3">
    <source>
        <dbReference type="SAM" id="SignalP"/>
    </source>
</evidence>
<dbReference type="AlphaFoldDB" id="A0ABD2YGM8"/>
<dbReference type="PROSITE" id="PS00287">
    <property type="entry name" value="CYSTATIN"/>
    <property type="match status" value="1"/>
</dbReference>
<comment type="caution">
    <text evidence="5">The sequence shown here is derived from an EMBL/GenBank/DDBJ whole genome shotgun (WGS) entry which is preliminary data.</text>
</comment>
<sequence length="141" mass="15303">MAKQTLTLSFLVLVFILALSSTTLQEVNALGGKVGGREKIGDVKTNKEVQELGKYCVSEYNKSLKKEHKKADPGNNGPIIFSSVVEAEKQVVAGVKYYLKISAADSSSGVPKIYDAVVVVQPWVHSKPRQLLNFSPSPPTK</sequence>
<evidence type="ECO:0000256" key="2">
    <source>
        <dbReference type="ARBA" id="ARBA00022704"/>
    </source>
</evidence>